<proteinExistence type="predicted"/>
<evidence type="ECO:0000313" key="2">
    <source>
        <dbReference type="EMBL" id="MDA6068207.1"/>
    </source>
</evidence>
<dbReference type="PROSITE" id="PS51257">
    <property type="entry name" value="PROKAR_LIPOPROTEIN"/>
    <property type="match status" value="1"/>
</dbReference>
<evidence type="ECO:0008006" key="4">
    <source>
        <dbReference type="Google" id="ProtNLM"/>
    </source>
</evidence>
<comment type="caution">
    <text evidence="2">The sequence shown here is derived from an EMBL/GenBank/DDBJ whole genome shotgun (WGS) entry which is preliminary data.</text>
</comment>
<organism evidence="2 3">
    <name type="scientific">Flavobacterium azizsancarii</name>
    <dbReference type="NCBI Taxonomy" id="2961580"/>
    <lineage>
        <taxon>Bacteria</taxon>
        <taxon>Pseudomonadati</taxon>
        <taxon>Bacteroidota</taxon>
        <taxon>Flavobacteriia</taxon>
        <taxon>Flavobacteriales</taxon>
        <taxon>Flavobacteriaceae</taxon>
        <taxon>Flavobacterium</taxon>
    </lineage>
</organism>
<dbReference type="Proteomes" id="UP001212170">
    <property type="component" value="Unassembled WGS sequence"/>
</dbReference>
<dbReference type="RefSeq" id="WP_271334083.1">
    <property type="nucleotide sequence ID" value="NZ_JAMZNK010000001.1"/>
</dbReference>
<feature type="signal peptide" evidence="1">
    <location>
        <begin position="1"/>
        <end position="21"/>
    </location>
</feature>
<feature type="chain" id="PRO_5047098073" description="PKD domain-containing protein" evidence="1">
    <location>
        <begin position="22"/>
        <end position="459"/>
    </location>
</feature>
<keyword evidence="1" id="KW-0732">Signal</keyword>
<sequence>MKNIKLLITSFLMVALMLVSSCSPETYSLDSPMSKSDIHFEITQDLVTDAGGNTVILKNTTPGVVLNWDYVTGKSSKAVQTVQYAFKGSYTIKITAVTGGGLVELDPVTIVVSQDNLNYVNDPLWTALSGGVGKKKSWVADNGKYGLAPGAMSFADPNDPTKPVEWNNFTPNWEPEGNANSSTDADMHWGRYMTFSLEGGPFMTVHEKDGTTIQNGSYFLDINAHTLTTTGATILRPDNYIANASNWNNEIKVLKLTDNQLRIAVKRTNSEGPWWYIWNFVAKDYADSYVPPITEPVLDEGYNPTFASGELLTMLTGGAGAGRVWQLDAAGNPVDWVAAGKGWTVNAGSSSDWGWNAGWTAVAGNSWVRFDQWGGKLNYTRSQNGVVTTGIFTINAATNEINLGTDTLIQNSESWMSPTANIIKVVKAYNKDYLQKGIWLGTSYDAGKDEWFVFHYIIP</sequence>
<keyword evidence="3" id="KW-1185">Reference proteome</keyword>
<accession>A0ABT4W7F6</accession>
<name>A0ABT4W7F6_9FLAO</name>
<reference evidence="2 3" key="1">
    <citation type="journal article" date="2023" name="Chemosphere">
        <title>Whole genome analysis of Flavobacterium aziz-sancarii sp. nov., isolated from Ardley Island (Antarctica), revealed a rich resistome and bioremediation potential.</title>
        <authorList>
            <person name="Otur C."/>
            <person name="Okay S."/>
            <person name="Kurt-Kizildogan A."/>
        </authorList>
    </citation>
    <scope>NUCLEOTIDE SEQUENCE [LARGE SCALE GENOMIC DNA]</scope>
    <source>
        <strain evidence="2 3">AC</strain>
    </source>
</reference>
<evidence type="ECO:0000256" key="1">
    <source>
        <dbReference type="SAM" id="SignalP"/>
    </source>
</evidence>
<gene>
    <name evidence="2" type="ORF">NJT12_01120</name>
</gene>
<evidence type="ECO:0000313" key="3">
    <source>
        <dbReference type="Proteomes" id="UP001212170"/>
    </source>
</evidence>
<protein>
    <recommendedName>
        <fullName evidence="4">PKD domain-containing protein</fullName>
    </recommendedName>
</protein>
<dbReference type="EMBL" id="JAMZNK010000001">
    <property type="protein sequence ID" value="MDA6068207.1"/>
    <property type="molecule type" value="Genomic_DNA"/>
</dbReference>